<name>A0A0A9B092_ARUDO</name>
<reference evidence="1" key="2">
    <citation type="journal article" date="2015" name="Data Brief">
        <title>Shoot transcriptome of the giant reed, Arundo donax.</title>
        <authorList>
            <person name="Barrero R.A."/>
            <person name="Guerrero F.D."/>
            <person name="Moolhuijzen P."/>
            <person name="Goolsby J.A."/>
            <person name="Tidwell J."/>
            <person name="Bellgard S.E."/>
            <person name="Bellgard M.I."/>
        </authorList>
    </citation>
    <scope>NUCLEOTIDE SEQUENCE</scope>
    <source>
        <tissue evidence="1">Shoot tissue taken approximately 20 cm above the soil surface</tissue>
    </source>
</reference>
<dbReference type="EMBL" id="GBRH01243325">
    <property type="protein sequence ID" value="JAD54570.1"/>
    <property type="molecule type" value="Transcribed_RNA"/>
</dbReference>
<proteinExistence type="predicted"/>
<dbReference type="AlphaFoldDB" id="A0A0A9B092"/>
<sequence>MVLSGIAKKSRAIADTTGYLLAFVFHQLKISKLSSVLTSSSSRYASSSDFGIRLPLLWDHWTNSSSTRILPRTGESEVLPTALKQAELAFFLLRSFSYLQSTWSTNL</sequence>
<accession>A0A0A9B092</accession>
<organism evidence="1">
    <name type="scientific">Arundo donax</name>
    <name type="common">Giant reed</name>
    <name type="synonym">Donax arundinaceus</name>
    <dbReference type="NCBI Taxonomy" id="35708"/>
    <lineage>
        <taxon>Eukaryota</taxon>
        <taxon>Viridiplantae</taxon>
        <taxon>Streptophyta</taxon>
        <taxon>Embryophyta</taxon>
        <taxon>Tracheophyta</taxon>
        <taxon>Spermatophyta</taxon>
        <taxon>Magnoliopsida</taxon>
        <taxon>Liliopsida</taxon>
        <taxon>Poales</taxon>
        <taxon>Poaceae</taxon>
        <taxon>PACMAD clade</taxon>
        <taxon>Arundinoideae</taxon>
        <taxon>Arundineae</taxon>
        <taxon>Arundo</taxon>
    </lineage>
</organism>
<reference evidence="1" key="1">
    <citation type="submission" date="2014-09" db="EMBL/GenBank/DDBJ databases">
        <authorList>
            <person name="Magalhaes I.L.F."/>
            <person name="Oliveira U."/>
            <person name="Santos F.R."/>
            <person name="Vidigal T.H.D.A."/>
            <person name="Brescovit A.D."/>
            <person name="Santos A.J."/>
        </authorList>
    </citation>
    <scope>NUCLEOTIDE SEQUENCE</scope>
    <source>
        <tissue evidence="1">Shoot tissue taken approximately 20 cm above the soil surface</tissue>
    </source>
</reference>
<protein>
    <submittedName>
        <fullName evidence="1">Uncharacterized protein</fullName>
    </submittedName>
</protein>
<evidence type="ECO:0000313" key="1">
    <source>
        <dbReference type="EMBL" id="JAD54570.1"/>
    </source>
</evidence>